<reference evidence="2 3" key="1">
    <citation type="journal article" date="2021" name="Commun. Biol.">
        <title>The genome of Shorea leprosula (Dipterocarpaceae) highlights the ecological relevance of drought in aseasonal tropical rainforests.</title>
        <authorList>
            <person name="Ng K.K.S."/>
            <person name="Kobayashi M.J."/>
            <person name="Fawcett J.A."/>
            <person name="Hatakeyama M."/>
            <person name="Paape T."/>
            <person name="Ng C.H."/>
            <person name="Ang C.C."/>
            <person name="Tnah L.H."/>
            <person name="Lee C.T."/>
            <person name="Nishiyama T."/>
            <person name="Sese J."/>
            <person name="O'Brien M.J."/>
            <person name="Copetti D."/>
            <person name="Mohd Noor M.I."/>
            <person name="Ong R.C."/>
            <person name="Putra M."/>
            <person name="Sireger I.Z."/>
            <person name="Indrioko S."/>
            <person name="Kosugi Y."/>
            <person name="Izuno A."/>
            <person name="Isagi Y."/>
            <person name="Lee S.L."/>
            <person name="Shimizu K.K."/>
        </authorList>
    </citation>
    <scope>NUCLEOTIDE SEQUENCE [LARGE SCALE GENOMIC DNA]</scope>
    <source>
        <strain evidence="2">214</strain>
    </source>
</reference>
<dbReference type="EMBL" id="BPVZ01000061">
    <property type="protein sequence ID" value="GKV22763.1"/>
    <property type="molecule type" value="Genomic_DNA"/>
</dbReference>
<keyword evidence="1" id="KW-0175">Coiled coil</keyword>
<evidence type="ECO:0000313" key="2">
    <source>
        <dbReference type="EMBL" id="GKV22763.1"/>
    </source>
</evidence>
<evidence type="ECO:0000256" key="1">
    <source>
        <dbReference type="SAM" id="Coils"/>
    </source>
</evidence>
<gene>
    <name evidence="2" type="ORF">SLEP1_g32593</name>
</gene>
<dbReference type="AlphaFoldDB" id="A0AAV5KDV8"/>
<protein>
    <submittedName>
        <fullName evidence="2">Uncharacterized protein</fullName>
    </submittedName>
</protein>
<evidence type="ECO:0000313" key="3">
    <source>
        <dbReference type="Proteomes" id="UP001054252"/>
    </source>
</evidence>
<keyword evidence="3" id="KW-1185">Reference proteome</keyword>
<feature type="coiled-coil region" evidence="1">
    <location>
        <begin position="39"/>
        <end position="76"/>
    </location>
</feature>
<name>A0AAV5KDV8_9ROSI</name>
<comment type="caution">
    <text evidence="2">The sequence shown here is derived from an EMBL/GenBank/DDBJ whole genome shotgun (WGS) entry which is preliminary data.</text>
</comment>
<organism evidence="2 3">
    <name type="scientific">Rubroshorea leprosula</name>
    <dbReference type="NCBI Taxonomy" id="152421"/>
    <lineage>
        <taxon>Eukaryota</taxon>
        <taxon>Viridiplantae</taxon>
        <taxon>Streptophyta</taxon>
        <taxon>Embryophyta</taxon>
        <taxon>Tracheophyta</taxon>
        <taxon>Spermatophyta</taxon>
        <taxon>Magnoliopsida</taxon>
        <taxon>eudicotyledons</taxon>
        <taxon>Gunneridae</taxon>
        <taxon>Pentapetalae</taxon>
        <taxon>rosids</taxon>
        <taxon>malvids</taxon>
        <taxon>Malvales</taxon>
        <taxon>Dipterocarpaceae</taxon>
        <taxon>Rubroshorea</taxon>
    </lineage>
</organism>
<sequence length="115" mass="13591">MELLKLFKFKLQLRALVTESRDLRVRILRLPDSDSAVWMQKQKHTEEEFSRKLQELQAESASCNDLREKLERKEASYLQNDNALLENKQKEMKGTTNGLLQSRDDLINAYQDYKS</sequence>
<dbReference type="Proteomes" id="UP001054252">
    <property type="component" value="Unassembled WGS sequence"/>
</dbReference>
<accession>A0AAV5KDV8</accession>
<proteinExistence type="predicted"/>